<dbReference type="EMBL" id="BMNI01000017">
    <property type="protein sequence ID" value="GGO94190.1"/>
    <property type="molecule type" value="Genomic_DNA"/>
</dbReference>
<dbReference type="InterPro" id="IPR016181">
    <property type="entry name" value="Acyl_CoA_acyltransferase"/>
</dbReference>
<sequence length="151" mass="16781">MDLTWELVHHRDLTARQTYEMLRLRGIVFVDEQQVPAALEIDGVDLTGETRHLFGWNGDALLAYARLLEPDHHGASHIGRVVVASDARGGTGTELVRRGVVACEELWPGQPIMLGAQNHLRGFYGRHGFEPVGEIYDEAGIPHIDMVRPPA</sequence>
<dbReference type="Gene3D" id="3.40.630.30">
    <property type="match status" value="1"/>
</dbReference>
<feature type="domain" description="N-acetyltransferase" evidence="1">
    <location>
        <begin position="8"/>
        <end position="151"/>
    </location>
</feature>
<dbReference type="InterPro" id="IPR000182">
    <property type="entry name" value="GNAT_dom"/>
</dbReference>
<evidence type="ECO:0000313" key="3">
    <source>
        <dbReference type="Proteomes" id="UP000655410"/>
    </source>
</evidence>
<dbReference type="PROSITE" id="PS51186">
    <property type="entry name" value="GNAT"/>
    <property type="match status" value="1"/>
</dbReference>
<dbReference type="RefSeq" id="WP_188785399.1">
    <property type="nucleotide sequence ID" value="NZ_BMNI01000017.1"/>
</dbReference>
<organism evidence="2 3">
    <name type="scientific">Nocardioides phosphati</name>
    <dbReference type="NCBI Taxonomy" id="1867775"/>
    <lineage>
        <taxon>Bacteria</taxon>
        <taxon>Bacillati</taxon>
        <taxon>Actinomycetota</taxon>
        <taxon>Actinomycetes</taxon>
        <taxon>Propionibacteriales</taxon>
        <taxon>Nocardioidaceae</taxon>
        <taxon>Nocardioides</taxon>
    </lineage>
</organism>
<dbReference type="SUPFAM" id="SSF55729">
    <property type="entry name" value="Acyl-CoA N-acyltransferases (Nat)"/>
    <property type="match status" value="1"/>
</dbReference>
<gene>
    <name evidence="2" type="ORF">GCM10011584_34650</name>
</gene>
<keyword evidence="3" id="KW-1185">Reference proteome</keyword>
<evidence type="ECO:0000313" key="2">
    <source>
        <dbReference type="EMBL" id="GGO94190.1"/>
    </source>
</evidence>
<name>A0ABQ2NFK6_9ACTN</name>
<evidence type="ECO:0000259" key="1">
    <source>
        <dbReference type="PROSITE" id="PS51186"/>
    </source>
</evidence>
<reference evidence="3" key="1">
    <citation type="journal article" date="2019" name="Int. J. Syst. Evol. Microbiol.">
        <title>The Global Catalogue of Microorganisms (GCM) 10K type strain sequencing project: providing services to taxonomists for standard genome sequencing and annotation.</title>
        <authorList>
            <consortium name="The Broad Institute Genomics Platform"/>
            <consortium name="The Broad Institute Genome Sequencing Center for Infectious Disease"/>
            <person name="Wu L."/>
            <person name="Ma J."/>
        </authorList>
    </citation>
    <scope>NUCLEOTIDE SEQUENCE [LARGE SCALE GENOMIC DNA]</scope>
    <source>
        <strain evidence="3">CGMCC 4.7371</strain>
    </source>
</reference>
<dbReference type="Proteomes" id="UP000655410">
    <property type="component" value="Unassembled WGS sequence"/>
</dbReference>
<accession>A0ABQ2NFK6</accession>
<comment type="caution">
    <text evidence="2">The sequence shown here is derived from an EMBL/GenBank/DDBJ whole genome shotgun (WGS) entry which is preliminary data.</text>
</comment>
<protein>
    <submittedName>
        <fullName evidence="2">GNAT family N-acetyltransferase</fullName>
    </submittedName>
</protein>
<proteinExistence type="predicted"/>
<dbReference type="Pfam" id="PF13673">
    <property type="entry name" value="Acetyltransf_10"/>
    <property type="match status" value="1"/>
</dbReference>